<keyword evidence="5" id="KW-1185">Reference proteome</keyword>
<feature type="transmembrane region" description="Helical" evidence="2">
    <location>
        <begin position="548"/>
        <end position="568"/>
    </location>
</feature>
<organism evidence="4 5">
    <name type="scientific">Moniliophthora roreri (strain MCA 2997)</name>
    <name type="common">Cocoa frosty pod rot fungus</name>
    <name type="synonym">Crinipellis roreri</name>
    <dbReference type="NCBI Taxonomy" id="1381753"/>
    <lineage>
        <taxon>Eukaryota</taxon>
        <taxon>Fungi</taxon>
        <taxon>Dikarya</taxon>
        <taxon>Basidiomycota</taxon>
        <taxon>Agaricomycotina</taxon>
        <taxon>Agaricomycetes</taxon>
        <taxon>Agaricomycetidae</taxon>
        <taxon>Agaricales</taxon>
        <taxon>Marasmiineae</taxon>
        <taxon>Marasmiaceae</taxon>
        <taxon>Moniliophthora</taxon>
    </lineage>
</organism>
<dbReference type="EMBL" id="AWSO01001007">
    <property type="protein sequence ID" value="ESK85846.1"/>
    <property type="molecule type" value="Genomic_DNA"/>
</dbReference>
<dbReference type="KEGG" id="mrr:Moror_2370"/>
<dbReference type="Gene3D" id="3.40.50.300">
    <property type="entry name" value="P-loop containing nucleotide triphosphate hydrolases"/>
    <property type="match status" value="1"/>
</dbReference>
<evidence type="ECO:0000256" key="1">
    <source>
        <dbReference type="ARBA" id="ARBA00022737"/>
    </source>
</evidence>
<dbReference type="Pfam" id="PF24883">
    <property type="entry name" value="NPHP3_N"/>
    <property type="match status" value="1"/>
</dbReference>
<dbReference type="HOGENOM" id="CLU_000288_6_10_1"/>
<dbReference type="PANTHER" id="PTHR10039:SF14">
    <property type="entry name" value="NACHT DOMAIN-CONTAINING PROTEIN"/>
    <property type="match status" value="1"/>
</dbReference>
<sequence length="574" mass="64554">MFDKAYQFSVNDGMFNNVETGAINVNTAHGRTAIEILSEFTKGVGAAHYSASRHPPPRCYSETRQEIKDDILQWCRNPSSNANVFWVHGPAGVGKSAIAQTIAELVEGEGLLASSFFFSRNDGKRSDPTYLVPTMAYQLACRIPELNVAMTKVIHQDPGILYSSFDVQFRVLLVNSYRLAIELHGREWIGCLVQRVIVIDGIDECETWGTITQRLLRYRKIGPQDLIPPIAFMLVENLPFRFLLFSRPEPRIREALEAATFDPHMRRLGLGDSWGARLDIRKLFDVGFSSIRGSRSAVVFPEVWPAPGVVDKLVDKACGQFIYAATVLKFVNDEYSQPMKQLSIVLGSSPAVKGNSPFKDLDMLYHQILSTNPDQRKVVRVLRTLIRLHCLKCHRLPPNPKSIEKLLGFEEGEVSAALRGMHSILEVGDSETNIDILHVSFNDFLHDKSRSCSYYVLDILSDVFPWRDCSLRRMLAEPVMFGCLWRSTYPLFGFYGSMWSTFHTDLVRLWQGIFGGWSPVIDEFLLTIVLSLPLAFGMKTGCPHANSGFGAGFIGALTISYLVLTLIAKFDMYN</sequence>
<dbReference type="AlphaFoldDB" id="V2WZ87"/>
<proteinExistence type="predicted"/>
<dbReference type="InterPro" id="IPR027417">
    <property type="entry name" value="P-loop_NTPase"/>
</dbReference>
<keyword evidence="2" id="KW-1133">Transmembrane helix</keyword>
<dbReference type="SUPFAM" id="SSF52540">
    <property type="entry name" value="P-loop containing nucleoside triphosphate hydrolases"/>
    <property type="match status" value="1"/>
</dbReference>
<name>V2WZ87_MONRO</name>
<keyword evidence="2" id="KW-0472">Membrane</keyword>
<feature type="transmembrane region" description="Helical" evidence="2">
    <location>
        <begin position="516"/>
        <end position="536"/>
    </location>
</feature>
<dbReference type="InterPro" id="IPR056884">
    <property type="entry name" value="NPHP3-like_N"/>
</dbReference>
<dbReference type="PANTHER" id="PTHR10039">
    <property type="entry name" value="AMELOGENIN"/>
    <property type="match status" value="1"/>
</dbReference>
<evidence type="ECO:0000259" key="3">
    <source>
        <dbReference type="Pfam" id="PF24883"/>
    </source>
</evidence>
<keyword evidence="2" id="KW-0812">Transmembrane</keyword>
<comment type="caution">
    <text evidence="4">The sequence shown here is derived from an EMBL/GenBank/DDBJ whole genome shotgun (WGS) entry which is preliminary data.</text>
</comment>
<accession>V2WZ87</accession>
<evidence type="ECO:0000256" key="2">
    <source>
        <dbReference type="SAM" id="Phobius"/>
    </source>
</evidence>
<keyword evidence="1" id="KW-0677">Repeat</keyword>
<evidence type="ECO:0000313" key="4">
    <source>
        <dbReference type="EMBL" id="ESK85846.1"/>
    </source>
</evidence>
<dbReference type="OrthoDB" id="5967843at2759"/>
<protein>
    <submittedName>
        <fullName evidence="4">Nwd2</fullName>
    </submittedName>
</protein>
<feature type="domain" description="Nephrocystin 3-like N-terminal" evidence="3">
    <location>
        <begin position="69"/>
        <end position="216"/>
    </location>
</feature>
<dbReference type="Proteomes" id="UP000017559">
    <property type="component" value="Unassembled WGS sequence"/>
</dbReference>
<evidence type="ECO:0000313" key="5">
    <source>
        <dbReference type="Proteomes" id="UP000017559"/>
    </source>
</evidence>
<gene>
    <name evidence="4" type="ORF">Moror_2370</name>
</gene>
<reference evidence="4 5" key="1">
    <citation type="journal article" date="2014" name="BMC Genomics">
        <title>Genome and secretome analysis of the hemibiotrophic fungal pathogen, Moniliophthora roreri, which causes frosty pod rot disease of cacao: mechanisms of the biotrophic and necrotrophic phases.</title>
        <authorList>
            <person name="Meinhardt L.W."/>
            <person name="Costa G.G.L."/>
            <person name="Thomazella D.P.T."/>
            <person name="Teixeira P.J.P.L."/>
            <person name="Carazzolle M.F."/>
            <person name="Schuster S.C."/>
            <person name="Carlson J.E."/>
            <person name="Guiltinan M.J."/>
            <person name="Mieczkowski P."/>
            <person name="Farmer A."/>
            <person name="Ramaraj T."/>
            <person name="Crozier J."/>
            <person name="Davis R.E."/>
            <person name="Shao J."/>
            <person name="Melnick R.L."/>
            <person name="Pereira G.A.G."/>
            <person name="Bailey B.A."/>
        </authorList>
    </citation>
    <scope>NUCLEOTIDE SEQUENCE [LARGE SCALE GENOMIC DNA]</scope>
    <source>
        <strain evidence="4 5">MCA 2997</strain>
    </source>
</reference>